<keyword evidence="1" id="KW-0812">Transmembrane</keyword>
<name>A0A0A2EK03_9PORP</name>
<evidence type="ECO:0000313" key="3">
    <source>
        <dbReference type="Proteomes" id="UP000030130"/>
    </source>
</evidence>
<protein>
    <submittedName>
        <fullName evidence="2">Uncharacterized protein</fullName>
    </submittedName>
</protein>
<comment type="caution">
    <text evidence="2">The sequence shown here is derived from an EMBL/GenBank/DDBJ whole genome shotgun (WGS) entry which is preliminary data.</text>
</comment>
<keyword evidence="1" id="KW-0472">Membrane</keyword>
<reference evidence="2 3" key="1">
    <citation type="submission" date="2014-08" db="EMBL/GenBank/DDBJ databases">
        <title>Porphyromonas gulae strain:COT-052_OH1451 Genome sequencing.</title>
        <authorList>
            <person name="Wallis C."/>
            <person name="Deusch O."/>
            <person name="O'Flynn C."/>
            <person name="Davis I."/>
            <person name="Jospin G."/>
            <person name="Darling A.E."/>
            <person name="Coil D.A."/>
            <person name="Alexiev A."/>
            <person name="Horsfall A."/>
            <person name="Kirkwood N."/>
            <person name="Harris S."/>
            <person name="Eisen J.A."/>
        </authorList>
    </citation>
    <scope>NUCLEOTIDE SEQUENCE [LARGE SCALE GENOMIC DNA]</scope>
    <source>
        <strain evidence="3">COT-052 OH1451</strain>
    </source>
</reference>
<dbReference type="AlphaFoldDB" id="A0A0A2EK03"/>
<proteinExistence type="predicted"/>
<dbReference type="EMBL" id="JRAI01000067">
    <property type="protein sequence ID" value="KGN84620.1"/>
    <property type="molecule type" value="Genomic_DNA"/>
</dbReference>
<feature type="transmembrane region" description="Helical" evidence="1">
    <location>
        <begin position="46"/>
        <end position="68"/>
    </location>
</feature>
<dbReference type="RefSeq" id="WP_018965546.1">
    <property type="nucleotide sequence ID" value="NZ_JQJE01000043.1"/>
</dbReference>
<organism evidence="2 3">
    <name type="scientific">Porphyromonas gulae</name>
    <dbReference type="NCBI Taxonomy" id="111105"/>
    <lineage>
        <taxon>Bacteria</taxon>
        <taxon>Pseudomonadati</taxon>
        <taxon>Bacteroidota</taxon>
        <taxon>Bacteroidia</taxon>
        <taxon>Bacteroidales</taxon>
        <taxon>Porphyromonadaceae</taxon>
        <taxon>Porphyromonas</taxon>
    </lineage>
</organism>
<keyword evidence="1" id="KW-1133">Transmembrane helix</keyword>
<feature type="transmembrane region" description="Helical" evidence="1">
    <location>
        <begin position="20"/>
        <end position="40"/>
    </location>
</feature>
<evidence type="ECO:0000256" key="1">
    <source>
        <dbReference type="SAM" id="Phobius"/>
    </source>
</evidence>
<sequence>MTNRKKFYVRGFSEKRGARFWISIFYIVVTVITLILWIFSLANLSIYYLGTYFLLYSIFMGLQPEAYLIDEETKTLRKVIAYGFYTTKGRPLSDYLSAELGRNSKYNVELKTNTGVSFIAFQEADAFCSALNTAIAANGSK</sequence>
<dbReference type="Proteomes" id="UP000030130">
    <property type="component" value="Unassembled WGS sequence"/>
</dbReference>
<gene>
    <name evidence="2" type="ORF">HR08_08640</name>
</gene>
<dbReference type="OrthoDB" id="9967560at2"/>
<evidence type="ECO:0000313" key="2">
    <source>
        <dbReference type="EMBL" id="KGN84620.1"/>
    </source>
</evidence>
<accession>A0A0A2EK03</accession>
<dbReference type="STRING" id="111105.HR09_10970"/>